<dbReference type="AlphaFoldDB" id="A0AAD5YP32"/>
<dbReference type="SMART" id="SM00829">
    <property type="entry name" value="PKS_ER"/>
    <property type="match status" value="1"/>
</dbReference>
<proteinExistence type="predicted"/>
<dbReference type="SUPFAM" id="SSF51735">
    <property type="entry name" value="NAD(P)-binding Rossmann-fold domains"/>
    <property type="match status" value="1"/>
</dbReference>
<dbReference type="InterPro" id="IPR020843">
    <property type="entry name" value="ER"/>
</dbReference>
<organism evidence="2 3">
    <name type="scientific">Meripilus lineatus</name>
    <dbReference type="NCBI Taxonomy" id="2056292"/>
    <lineage>
        <taxon>Eukaryota</taxon>
        <taxon>Fungi</taxon>
        <taxon>Dikarya</taxon>
        <taxon>Basidiomycota</taxon>
        <taxon>Agaricomycotina</taxon>
        <taxon>Agaricomycetes</taxon>
        <taxon>Polyporales</taxon>
        <taxon>Meripilaceae</taxon>
        <taxon>Meripilus</taxon>
    </lineage>
</organism>
<feature type="domain" description="Enoyl reductase (ER)" evidence="1">
    <location>
        <begin position="23"/>
        <end position="349"/>
    </location>
</feature>
<keyword evidence="3" id="KW-1185">Reference proteome</keyword>
<dbReference type="PANTHER" id="PTHR11695">
    <property type="entry name" value="ALCOHOL DEHYDROGENASE RELATED"/>
    <property type="match status" value="1"/>
</dbReference>
<dbReference type="Gene3D" id="3.90.180.10">
    <property type="entry name" value="Medium-chain alcohol dehydrogenases, catalytic domain"/>
    <property type="match status" value="1"/>
</dbReference>
<sequence length="356" mass="38814">MSLPTDQFAIPATQKAWRIHRRGTPATALVLDENLPVPTPAKGEVLVKVQAAALNPIGYKLMRQLPNFLAKRPHVAEHDFAGIVVNENGTEFHKGDPVFGCILYQQQTKTRQGSLAEYVTLPAEHLALRPANITPTQAAGVPLVTLTAYQALFEFAKLEPGQSLFVNGGSTSVGAAAIQLAKSIGCKVTTTTSSRNEEFVKSLGADVVIDYTKESPYKVLERDPPTPKFHAILEAVGNIDIPLYTHCEAYLAPGGIFVSVGPQPSRIGEVPSFLAYAFSAGLHPAWLGGTKRKWRNLFVKNKHEDLQRIADLISEGKFKPVVDSVYSFQDILKAYERIMSKRATGKVIVEVEPGTD</sequence>
<evidence type="ECO:0000259" key="1">
    <source>
        <dbReference type="SMART" id="SM00829"/>
    </source>
</evidence>
<evidence type="ECO:0000313" key="3">
    <source>
        <dbReference type="Proteomes" id="UP001212997"/>
    </source>
</evidence>
<protein>
    <recommendedName>
        <fullName evidence="1">Enoyl reductase (ER) domain-containing protein</fullName>
    </recommendedName>
</protein>
<dbReference type="GO" id="GO:0005739">
    <property type="term" value="C:mitochondrion"/>
    <property type="evidence" value="ECO:0007669"/>
    <property type="project" value="TreeGrafter"/>
</dbReference>
<gene>
    <name evidence="2" type="ORF">NLI96_g247</name>
</gene>
<reference evidence="2" key="1">
    <citation type="submission" date="2022-07" db="EMBL/GenBank/DDBJ databases">
        <title>Genome Sequence of Physisporinus lineatus.</title>
        <authorList>
            <person name="Buettner E."/>
        </authorList>
    </citation>
    <scope>NUCLEOTIDE SEQUENCE</scope>
    <source>
        <strain evidence="2">VT162</strain>
    </source>
</reference>
<dbReference type="Proteomes" id="UP001212997">
    <property type="component" value="Unassembled WGS sequence"/>
</dbReference>
<dbReference type="GO" id="GO:0016491">
    <property type="term" value="F:oxidoreductase activity"/>
    <property type="evidence" value="ECO:0007669"/>
    <property type="project" value="InterPro"/>
</dbReference>
<dbReference type="PANTHER" id="PTHR11695:SF294">
    <property type="entry name" value="RETICULON-4-INTERACTING PROTEIN 1, MITOCHONDRIAL"/>
    <property type="match status" value="1"/>
</dbReference>
<dbReference type="InterPro" id="IPR013154">
    <property type="entry name" value="ADH-like_N"/>
</dbReference>
<comment type="caution">
    <text evidence="2">The sequence shown here is derived from an EMBL/GenBank/DDBJ whole genome shotgun (WGS) entry which is preliminary data.</text>
</comment>
<dbReference type="EMBL" id="JANAWD010000003">
    <property type="protein sequence ID" value="KAJ3492097.1"/>
    <property type="molecule type" value="Genomic_DNA"/>
</dbReference>
<dbReference type="CDD" id="cd08267">
    <property type="entry name" value="MDR1"/>
    <property type="match status" value="1"/>
</dbReference>
<dbReference type="InterPro" id="IPR036291">
    <property type="entry name" value="NAD(P)-bd_dom_sf"/>
</dbReference>
<dbReference type="Gene3D" id="3.40.50.720">
    <property type="entry name" value="NAD(P)-binding Rossmann-like Domain"/>
    <property type="match status" value="1"/>
</dbReference>
<evidence type="ECO:0000313" key="2">
    <source>
        <dbReference type="EMBL" id="KAJ3492097.1"/>
    </source>
</evidence>
<dbReference type="InterPro" id="IPR011032">
    <property type="entry name" value="GroES-like_sf"/>
</dbReference>
<dbReference type="InterPro" id="IPR050700">
    <property type="entry name" value="YIM1/Zinc_Alcohol_DH_Fams"/>
</dbReference>
<dbReference type="SUPFAM" id="SSF50129">
    <property type="entry name" value="GroES-like"/>
    <property type="match status" value="1"/>
</dbReference>
<dbReference type="Pfam" id="PF08240">
    <property type="entry name" value="ADH_N"/>
    <property type="match status" value="1"/>
</dbReference>
<accession>A0AAD5YP32</accession>
<dbReference type="Pfam" id="PF13602">
    <property type="entry name" value="ADH_zinc_N_2"/>
    <property type="match status" value="1"/>
</dbReference>
<name>A0AAD5YP32_9APHY</name>